<dbReference type="Ensembl" id="ENSCPRT00005019970.1">
    <property type="protein sequence ID" value="ENSCPRP00005017053.1"/>
    <property type="gene ID" value="ENSCPRG00005011887.1"/>
</dbReference>
<evidence type="ECO:0000256" key="10">
    <source>
        <dbReference type="PROSITE-ProRule" id="PRU10141"/>
    </source>
</evidence>
<dbReference type="PROSITE" id="PS50011">
    <property type="entry name" value="PROTEIN_KINASE_DOM"/>
    <property type="match status" value="1"/>
</dbReference>
<evidence type="ECO:0000256" key="5">
    <source>
        <dbReference type="ARBA" id="ARBA00022777"/>
    </source>
</evidence>
<feature type="binding site" evidence="9 10">
    <location>
        <position position="38"/>
    </location>
    <ligand>
        <name>ATP</name>
        <dbReference type="ChEBI" id="CHEBI:30616"/>
    </ligand>
</feature>
<dbReference type="PANTHER" id="PTHR24350">
    <property type="entry name" value="SERINE/THREONINE-PROTEIN KINASE IAL-RELATED"/>
    <property type="match status" value="1"/>
</dbReference>
<evidence type="ECO:0000313" key="12">
    <source>
        <dbReference type="Ensembl" id="ENSCPRP00005017053.1"/>
    </source>
</evidence>
<evidence type="ECO:0000256" key="4">
    <source>
        <dbReference type="ARBA" id="ARBA00022741"/>
    </source>
</evidence>
<organism evidence="12 13">
    <name type="scientific">Crocodylus porosus</name>
    <name type="common">Saltwater crocodile</name>
    <name type="synonym">Estuarine crocodile</name>
    <dbReference type="NCBI Taxonomy" id="8502"/>
    <lineage>
        <taxon>Eukaryota</taxon>
        <taxon>Metazoa</taxon>
        <taxon>Chordata</taxon>
        <taxon>Craniata</taxon>
        <taxon>Vertebrata</taxon>
        <taxon>Euteleostomi</taxon>
        <taxon>Archelosauria</taxon>
        <taxon>Archosauria</taxon>
        <taxon>Crocodylia</taxon>
        <taxon>Longirostres</taxon>
        <taxon>Crocodylidae</taxon>
        <taxon>Crocodylus</taxon>
    </lineage>
</organism>
<comment type="catalytic activity">
    <reaction evidence="8">
        <text>L-seryl-[protein] + ATP = O-phospho-L-seryl-[protein] + ADP + H(+)</text>
        <dbReference type="Rhea" id="RHEA:17989"/>
        <dbReference type="Rhea" id="RHEA-COMP:9863"/>
        <dbReference type="Rhea" id="RHEA-COMP:11604"/>
        <dbReference type="ChEBI" id="CHEBI:15378"/>
        <dbReference type="ChEBI" id="CHEBI:29999"/>
        <dbReference type="ChEBI" id="CHEBI:30616"/>
        <dbReference type="ChEBI" id="CHEBI:83421"/>
        <dbReference type="ChEBI" id="CHEBI:456216"/>
        <dbReference type="EC" id="2.7.11.1"/>
    </reaction>
</comment>
<protein>
    <recommendedName>
        <fullName evidence="1">non-specific serine/threonine protein kinase</fullName>
        <ecNumber evidence="1">2.7.11.1</ecNumber>
    </recommendedName>
</protein>
<keyword evidence="5" id="KW-0418">Kinase</keyword>
<accession>A0A7M4F2F5</accession>
<evidence type="ECO:0000259" key="11">
    <source>
        <dbReference type="PROSITE" id="PS50011"/>
    </source>
</evidence>
<proteinExistence type="predicted"/>
<evidence type="ECO:0000313" key="13">
    <source>
        <dbReference type="Proteomes" id="UP000594220"/>
    </source>
</evidence>
<reference evidence="12" key="1">
    <citation type="submission" date="2025-08" db="UniProtKB">
        <authorList>
            <consortium name="Ensembl"/>
        </authorList>
    </citation>
    <scope>IDENTIFICATION</scope>
</reference>
<dbReference type="SUPFAM" id="SSF56112">
    <property type="entry name" value="Protein kinase-like (PK-like)"/>
    <property type="match status" value="1"/>
</dbReference>
<keyword evidence="13" id="KW-1185">Reference proteome</keyword>
<dbReference type="OMA" id="WASHGEY"/>
<dbReference type="PROSITE" id="PS00107">
    <property type="entry name" value="PROTEIN_KINASE_ATP"/>
    <property type="match status" value="1"/>
</dbReference>
<keyword evidence="6 9" id="KW-0067">ATP-binding</keyword>
<evidence type="ECO:0000256" key="3">
    <source>
        <dbReference type="ARBA" id="ARBA00022679"/>
    </source>
</evidence>
<sequence length="102" mass="11693">MAVWCVDDFKIGCPLGKGHFGIVYLACEKVTKCIVALKVLFKPQLEEAGLEWHLRREAQIQFLLGHPSILRWFGCFQDATKVYIILEWASHGEYLKNVVIQS</sequence>
<keyword evidence="2" id="KW-0723">Serine/threonine-protein kinase</keyword>
<evidence type="ECO:0000256" key="9">
    <source>
        <dbReference type="PIRSR" id="PIRSR630616-2"/>
    </source>
</evidence>
<feature type="binding site" evidence="9">
    <location>
        <begin position="87"/>
        <end position="89"/>
    </location>
    <ligand>
        <name>ATP</name>
        <dbReference type="ChEBI" id="CHEBI:30616"/>
    </ligand>
</feature>
<feature type="domain" description="Protein kinase" evidence="11">
    <location>
        <begin position="9"/>
        <end position="102"/>
    </location>
</feature>
<dbReference type="AlphaFoldDB" id="A0A7M4F2F5"/>
<evidence type="ECO:0000256" key="1">
    <source>
        <dbReference type="ARBA" id="ARBA00012513"/>
    </source>
</evidence>
<comment type="catalytic activity">
    <reaction evidence="7">
        <text>L-threonyl-[protein] + ATP = O-phospho-L-threonyl-[protein] + ADP + H(+)</text>
        <dbReference type="Rhea" id="RHEA:46608"/>
        <dbReference type="Rhea" id="RHEA-COMP:11060"/>
        <dbReference type="Rhea" id="RHEA-COMP:11605"/>
        <dbReference type="ChEBI" id="CHEBI:15378"/>
        <dbReference type="ChEBI" id="CHEBI:30013"/>
        <dbReference type="ChEBI" id="CHEBI:30616"/>
        <dbReference type="ChEBI" id="CHEBI:61977"/>
        <dbReference type="ChEBI" id="CHEBI:456216"/>
        <dbReference type="EC" id="2.7.11.1"/>
    </reaction>
</comment>
<evidence type="ECO:0000256" key="6">
    <source>
        <dbReference type="ARBA" id="ARBA00022840"/>
    </source>
</evidence>
<dbReference type="Pfam" id="PF00069">
    <property type="entry name" value="Pkinase"/>
    <property type="match status" value="1"/>
</dbReference>
<dbReference type="GO" id="GO:0004674">
    <property type="term" value="F:protein serine/threonine kinase activity"/>
    <property type="evidence" value="ECO:0007669"/>
    <property type="project" value="UniProtKB-KW"/>
</dbReference>
<evidence type="ECO:0000256" key="8">
    <source>
        <dbReference type="ARBA" id="ARBA00048679"/>
    </source>
</evidence>
<dbReference type="Proteomes" id="UP000594220">
    <property type="component" value="Unplaced"/>
</dbReference>
<dbReference type="EC" id="2.7.11.1" evidence="1"/>
<keyword evidence="3" id="KW-0808">Transferase</keyword>
<dbReference type="Gene3D" id="3.30.200.20">
    <property type="entry name" value="Phosphorylase Kinase, domain 1"/>
    <property type="match status" value="1"/>
</dbReference>
<keyword evidence="4 9" id="KW-0547">Nucleotide-binding</keyword>
<dbReference type="InterPro" id="IPR000719">
    <property type="entry name" value="Prot_kinase_dom"/>
</dbReference>
<evidence type="ECO:0000256" key="2">
    <source>
        <dbReference type="ARBA" id="ARBA00022527"/>
    </source>
</evidence>
<evidence type="ECO:0000256" key="7">
    <source>
        <dbReference type="ARBA" id="ARBA00047899"/>
    </source>
</evidence>
<dbReference type="GO" id="GO:0005524">
    <property type="term" value="F:ATP binding"/>
    <property type="evidence" value="ECO:0007669"/>
    <property type="project" value="UniProtKB-UniRule"/>
</dbReference>
<dbReference type="GeneTree" id="ENSGT00940000154900"/>
<dbReference type="InterPro" id="IPR030616">
    <property type="entry name" value="Aur-like"/>
</dbReference>
<dbReference type="InterPro" id="IPR017441">
    <property type="entry name" value="Protein_kinase_ATP_BS"/>
</dbReference>
<dbReference type="InterPro" id="IPR011009">
    <property type="entry name" value="Kinase-like_dom_sf"/>
</dbReference>
<name>A0A7M4F2F5_CROPO</name>
<reference evidence="12" key="2">
    <citation type="submission" date="2025-09" db="UniProtKB">
        <authorList>
            <consortium name="Ensembl"/>
        </authorList>
    </citation>
    <scope>IDENTIFICATION</scope>
</reference>